<dbReference type="SUPFAM" id="SSF53474">
    <property type="entry name" value="alpha/beta-Hydrolases"/>
    <property type="match status" value="1"/>
</dbReference>
<dbReference type="PANTHER" id="PTHR33428">
    <property type="entry name" value="CHLOROPHYLLASE-2, CHLOROPLASTIC"/>
    <property type="match status" value="1"/>
</dbReference>
<organism evidence="2 3">
    <name type="scientific">Ostreobium quekettii</name>
    <dbReference type="NCBI Taxonomy" id="121088"/>
    <lineage>
        <taxon>Eukaryota</taxon>
        <taxon>Viridiplantae</taxon>
        <taxon>Chlorophyta</taxon>
        <taxon>core chlorophytes</taxon>
        <taxon>Ulvophyceae</taxon>
        <taxon>TCBD clade</taxon>
        <taxon>Bryopsidales</taxon>
        <taxon>Ostreobineae</taxon>
        <taxon>Ostreobiaceae</taxon>
        <taxon>Ostreobium</taxon>
    </lineage>
</organism>
<dbReference type="GO" id="GO:0047746">
    <property type="term" value="F:chlorophyllase activity"/>
    <property type="evidence" value="ECO:0007669"/>
    <property type="project" value="TreeGrafter"/>
</dbReference>
<evidence type="ECO:0000256" key="1">
    <source>
        <dbReference type="SAM" id="SignalP"/>
    </source>
</evidence>
<dbReference type="AlphaFoldDB" id="A0A8S1IZR5"/>
<sequence>MSKVLWCLSLALLLTARLSRATNDYTKYGPYNSESSKDWMKMDPATGCKARQCHVTVTVTRPRVLADEDYEPGRRPPFPTVFFLNGFQMFSTYYKDYVELLASWGYVTVQYDLPTMAVASDSVEARYLGPLLDWLEDQHSTMGSFVNGLIDMDRLAVSGHSRGAKLAALHLTQNPEIKTAYLIDPVDCDKKYRKESPENPSAVKALAAGPPRHVGIVGSGDVGSCNPVGSNYNNFWGAVGNGSWLTVVSKCTHSQFINAPPLAAAMFNMLCGTGKTSTQDVIRSTRPGLVAWMEGTLYQSHLHALVREHLSGQQVVVQAGSFLDAFFQWVYRMEAEDIFTFNVKTSASSVAAERSQAVQQAAVVATT</sequence>
<evidence type="ECO:0008006" key="4">
    <source>
        <dbReference type="Google" id="ProtNLM"/>
    </source>
</evidence>
<dbReference type="OrthoDB" id="508050at2759"/>
<gene>
    <name evidence="2" type="ORF">OSTQU699_LOCUS4639</name>
</gene>
<name>A0A8S1IZR5_9CHLO</name>
<dbReference type="EMBL" id="CAJHUC010000986">
    <property type="protein sequence ID" value="CAD7699280.1"/>
    <property type="molecule type" value="Genomic_DNA"/>
</dbReference>
<comment type="caution">
    <text evidence="2">The sequence shown here is derived from an EMBL/GenBank/DDBJ whole genome shotgun (WGS) entry which is preliminary data.</text>
</comment>
<dbReference type="Gene3D" id="3.40.50.1820">
    <property type="entry name" value="alpha/beta hydrolase"/>
    <property type="match status" value="1"/>
</dbReference>
<dbReference type="GO" id="GO:0015996">
    <property type="term" value="P:chlorophyll catabolic process"/>
    <property type="evidence" value="ECO:0007669"/>
    <property type="project" value="TreeGrafter"/>
</dbReference>
<proteinExistence type="predicted"/>
<protein>
    <recommendedName>
        <fullName evidence="4">Chlorophyllase</fullName>
    </recommendedName>
</protein>
<dbReference type="InterPro" id="IPR029058">
    <property type="entry name" value="AB_hydrolase_fold"/>
</dbReference>
<evidence type="ECO:0000313" key="3">
    <source>
        <dbReference type="Proteomes" id="UP000708148"/>
    </source>
</evidence>
<keyword evidence="3" id="KW-1185">Reference proteome</keyword>
<evidence type="ECO:0000313" key="2">
    <source>
        <dbReference type="EMBL" id="CAD7699280.1"/>
    </source>
</evidence>
<keyword evidence="1" id="KW-0732">Signal</keyword>
<feature type="chain" id="PRO_5035774888" description="Chlorophyllase" evidence="1">
    <location>
        <begin position="22"/>
        <end position="367"/>
    </location>
</feature>
<reference evidence="2" key="1">
    <citation type="submission" date="2020-12" db="EMBL/GenBank/DDBJ databases">
        <authorList>
            <person name="Iha C."/>
        </authorList>
    </citation>
    <scope>NUCLEOTIDE SEQUENCE</scope>
</reference>
<dbReference type="Proteomes" id="UP000708148">
    <property type="component" value="Unassembled WGS sequence"/>
</dbReference>
<dbReference type="Pfam" id="PF07224">
    <property type="entry name" value="Chlorophyllase"/>
    <property type="match status" value="1"/>
</dbReference>
<dbReference type="PANTHER" id="PTHR33428:SF14">
    <property type="entry name" value="CARBOXYLESTERASE TYPE B DOMAIN-CONTAINING PROTEIN"/>
    <property type="match status" value="1"/>
</dbReference>
<accession>A0A8S1IZR5</accession>
<feature type="signal peptide" evidence="1">
    <location>
        <begin position="1"/>
        <end position="21"/>
    </location>
</feature>
<dbReference type="InterPro" id="IPR017395">
    <property type="entry name" value="Chlorophyllase-like"/>
</dbReference>